<protein>
    <submittedName>
        <fullName evidence="1">Uncharacterized protein</fullName>
    </submittedName>
</protein>
<keyword evidence="2" id="KW-1185">Reference proteome</keyword>
<dbReference type="KEGG" id="pabo:BCY86_06595"/>
<dbReference type="Proteomes" id="UP000185544">
    <property type="component" value="Chromosome"/>
</dbReference>
<proteinExistence type="predicted"/>
<organism evidence="1 2">
    <name type="scientific">Pajaroellobacter abortibovis</name>
    <dbReference type="NCBI Taxonomy" id="1882918"/>
    <lineage>
        <taxon>Bacteria</taxon>
        <taxon>Pseudomonadati</taxon>
        <taxon>Myxococcota</taxon>
        <taxon>Polyangia</taxon>
        <taxon>Polyangiales</taxon>
        <taxon>Polyangiaceae</taxon>
    </lineage>
</organism>
<gene>
    <name evidence="1" type="ORF">BCY86_06595</name>
</gene>
<name>A0A1L6MY05_9BACT</name>
<evidence type="ECO:0000313" key="1">
    <source>
        <dbReference type="EMBL" id="APS00382.1"/>
    </source>
</evidence>
<dbReference type="AlphaFoldDB" id="A0A1L6MY05"/>
<reference evidence="1 2" key="1">
    <citation type="submission" date="2016-08" db="EMBL/GenBank/DDBJ databases">
        <title>Identification and validation of antigenic proteins from Pajaroellobacter abortibovis using de-novo genome sequence assembly and reverse vaccinology.</title>
        <authorList>
            <person name="Welly B.T."/>
            <person name="Miller M.R."/>
            <person name="Stott J.L."/>
            <person name="Blanchard M.T."/>
            <person name="Islas-Trejo A.D."/>
            <person name="O'Rourke S.M."/>
            <person name="Young A.E."/>
            <person name="Medrano J.F."/>
            <person name="Van Eenennaam A.L."/>
        </authorList>
    </citation>
    <scope>NUCLEOTIDE SEQUENCE [LARGE SCALE GENOMIC DNA]</scope>
    <source>
        <strain evidence="1 2">BTF92-0548A/99-0131</strain>
    </source>
</reference>
<evidence type="ECO:0000313" key="2">
    <source>
        <dbReference type="Proteomes" id="UP000185544"/>
    </source>
</evidence>
<accession>A0A1L6MY05</accession>
<dbReference type="EMBL" id="CP016908">
    <property type="protein sequence ID" value="APS00382.1"/>
    <property type="molecule type" value="Genomic_DNA"/>
</dbReference>
<sequence>MNGRKPPLGFSSYRIYCNPLLRGLSLAEMVAKECTLVYSTTEINSLSLARNNLITDNFEALTNTSIKNLNLNNSRVSLDNLRILANSDNPLLKFLKAIKLNALLGYIQYGK</sequence>